<evidence type="ECO:0000259" key="2">
    <source>
        <dbReference type="Pfam" id="PF15404"/>
    </source>
</evidence>
<dbReference type="STRING" id="98765.A0A2R6P208"/>
<dbReference type="OrthoDB" id="5579281at2759"/>
<gene>
    <name evidence="4" type="ORF">PHLCEN_2v5601</name>
</gene>
<dbReference type="Proteomes" id="UP000186601">
    <property type="component" value="Unassembled WGS sequence"/>
</dbReference>
<proteinExistence type="predicted"/>
<evidence type="ECO:0000313" key="4">
    <source>
        <dbReference type="EMBL" id="PSR83892.1"/>
    </source>
</evidence>
<evidence type="ECO:0000259" key="3">
    <source>
        <dbReference type="Pfam" id="PF23207"/>
    </source>
</evidence>
<dbReference type="InterPro" id="IPR057379">
    <property type="entry name" value="PH_SPO71"/>
</dbReference>
<keyword evidence="5" id="KW-1185">Reference proteome</keyword>
<feature type="region of interest" description="Disordered" evidence="1">
    <location>
        <begin position="1"/>
        <end position="36"/>
    </location>
</feature>
<dbReference type="Pfam" id="PF15404">
    <property type="entry name" value="PH_4"/>
    <property type="match status" value="1"/>
</dbReference>
<evidence type="ECO:0000256" key="1">
    <source>
        <dbReference type="SAM" id="MobiDB-lite"/>
    </source>
</evidence>
<organism evidence="4 5">
    <name type="scientific">Hermanssonia centrifuga</name>
    <dbReference type="NCBI Taxonomy" id="98765"/>
    <lineage>
        <taxon>Eukaryota</taxon>
        <taxon>Fungi</taxon>
        <taxon>Dikarya</taxon>
        <taxon>Basidiomycota</taxon>
        <taxon>Agaricomycotina</taxon>
        <taxon>Agaricomycetes</taxon>
        <taxon>Polyporales</taxon>
        <taxon>Meruliaceae</taxon>
        <taxon>Hermanssonia</taxon>
    </lineage>
</organism>
<sequence>MPESVISNMEGHQRTKGNTWIPFLQRQPTSSSDEEVGVRNAIREHALQFFLGHGGRKEDWGESQEKGVREEMYRRWKESEWGQARARRRELKSSSVWVGSSFDVGVFLGVDLLIPSPSVQRTLEADSAMFASPSHVAVTGPTAAETFVTAPAFPNEGTSAFRHLPLQPPVLPRLLVPSSNDNLGRPVSTDSSTPLLPTPAVTIDAHSTNGRSVPHDQGCGISSSSVSAASDVNGTQGLIPPVHSSKGKAKMVHYSDEPMPHEELASPSEVLARTGSAVQDTSAGAALQATAENQVKWGDVIMRDRMLVQVSFSNLETVGANFDETKNRVTPHMQYDNWKELIVVWRKDRLEIYKDHGNAPSHLELRLQEHRATRLTLKDGTRLDEPPSIEGYADRIRPSSQLKQALYLSTHNGYLFFINAIQAHPPPPPGPSIGVNDSQALNTSETIRGARQVLEATGMTDLRNVVAVRRAFQVIPSQSEGVAAHDVPEWEDGESFWENVDTYDDDYRDGGGEEGLANVQDKQQRQVRRSFELLLKSGRIMRFEVYSCQYALEWIARLRPLISYWKKRHQVDAREEMDLVHASTGRPRITARRHVHDEQDAAPETPPDPDKSSPDLSSFYNWCLLDGCRAISKCGKLFSRKGLRGQYKHVQLVLVPGHLVQFRITGTSLYHRRGKVIHLLDSYVCSGYFAAQYLPEGQYDPDSPPLPRRYQDGLESNDQDEDTLFMLWSYKKERDALNVSSKNIPPLSAKRQIFVFRTRSKLERDAWVWAIKAEVEKAARDVPAREKSLREDGELLT</sequence>
<feature type="region of interest" description="Disordered" evidence="1">
    <location>
        <begin position="210"/>
        <end position="247"/>
    </location>
</feature>
<dbReference type="InterPro" id="IPR039486">
    <property type="entry name" value="Mug56/Spo71_PH"/>
</dbReference>
<name>A0A2R6P208_9APHY</name>
<dbReference type="GO" id="GO:1902657">
    <property type="term" value="P:protein localization to prospore membrane"/>
    <property type="evidence" value="ECO:0007669"/>
    <property type="project" value="InterPro"/>
</dbReference>
<evidence type="ECO:0000313" key="5">
    <source>
        <dbReference type="Proteomes" id="UP000186601"/>
    </source>
</evidence>
<accession>A0A2R6P208</accession>
<dbReference type="EMBL" id="MLYV02000550">
    <property type="protein sequence ID" value="PSR83892.1"/>
    <property type="molecule type" value="Genomic_DNA"/>
</dbReference>
<dbReference type="InterPro" id="IPR040345">
    <property type="entry name" value="Mug56/Spo71"/>
</dbReference>
<dbReference type="PANTHER" id="PTHR28076">
    <property type="entry name" value="SPORULATION-SPECIFIC PROTEIN 71"/>
    <property type="match status" value="1"/>
</dbReference>
<reference evidence="4 5" key="1">
    <citation type="submission" date="2018-02" db="EMBL/GenBank/DDBJ databases">
        <title>Genome sequence of the basidiomycete white-rot fungus Phlebia centrifuga.</title>
        <authorList>
            <person name="Granchi Z."/>
            <person name="Peng M."/>
            <person name="de Vries R.P."/>
            <person name="Hilden K."/>
            <person name="Makela M.R."/>
            <person name="Grigoriev I."/>
            <person name="Riley R."/>
        </authorList>
    </citation>
    <scope>NUCLEOTIDE SEQUENCE [LARGE SCALE GENOMIC DNA]</scope>
    <source>
        <strain evidence="4 5">FBCC195</strain>
    </source>
</reference>
<feature type="domain" description="Mug56/Spo71 PH" evidence="2">
    <location>
        <begin position="635"/>
        <end position="733"/>
    </location>
</feature>
<feature type="region of interest" description="Disordered" evidence="1">
    <location>
        <begin position="588"/>
        <end position="614"/>
    </location>
</feature>
<dbReference type="Pfam" id="PF23207">
    <property type="entry name" value="PH_SPO71"/>
    <property type="match status" value="1"/>
</dbReference>
<comment type="caution">
    <text evidence="4">The sequence shown here is derived from an EMBL/GenBank/DDBJ whole genome shotgun (WGS) entry which is preliminary data.</text>
</comment>
<dbReference type="PANTHER" id="PTHR28076:SF1">
    <property type="entry name" value="PROSPORE MEMBRANE ADAPTER PROTEIN SPO71"/>
    <property type="match status" value="1"/>
</dbReference>
<dbReference type="AlphaFoldDB" id="A0A2R6P208"/>
<protein>
    <submittedName>
        <fullName evidence="4">Uncharacterized protein</fullName>
    </submittedName>
</protein>
<feature type="domain" description="Prospore membrane adapter protein SPO71 PH" evidence="3">
    <location>
        <begin position="300"/>
        <end position="378"/>
    </location>
</feature>